<evidence type="ECO:0000256" key="1">
    <source>
        <dbReference type="ARBA" id="ARBA00012513"/>
    </source>
</evidence>
<dbReference type="Proteomes" id="UP000787472">
    <property type="component" value="Unassembled WGS sequence"/>
</dbReference>
<dbReference type="Pfam" id="PF00069">
    <property type="entry name" value="Pkinase"/>
    <property type="match status" value="1"/>
</dbReference>
<dbReference type="PROSITE" id="PS50011">
    <property type="entry name" value="PROTEIN_KINASE_DOM"/>
    <property type="match status" value="1"/>
</dbReference>
<protein>
    <recommendedName>
        <fullName evidence="1">non-specific serine/threonine protein kinase</fullName>
        <ecNumber evidence="1">2.7.11.1</ecNumber>
    </recommendedName>
</protein>
<comment type="caution">
    <text evidence="11">The sequence shown here is derived from an EMBL/GenBank/DDBJ whole genome shotgun (WGS) entry which is preliminary data.</text>
</comment>
<feature type="compositionally biased region" description="Basic and acidic residues" evidence="8">
    <location>
        <begin position="710"/>
        <end position="720"/>
    </location>
</feature>
<dbReference type="InterPro" id="IPR011009">
    <property type="entry name" value="Kinase-like_dom_sf"/>
</dbReference>
<feature type="transmembrane region" description="Helical" evidence="9">
    <location>
        <begin position="349"/>
        <end position="366"/>
    </location>
</feature>
<dbReference type="GO" id="GO:0005524">
    <property type="term" value="F:ATP binding"/>
    <property type="evidence" value="ECO:0007669"/>
    <property type="project" value="UniProtKB-UniRule"/>
</dbReference>
<reference evidence="11" key="1">
    <citation type="submission" date="2020-03" db="EMBL/GenBank/DDBJ databases">
        <authorList>
            <person name="Guo F."/>
        </authorList>
    </citation>
    <scope>NUCLEOTIDE SEQUENCE</scope>
    <source>
        <strain evidence="11">JCM 30134</strain>
    </source>
</reference>
<dbReference type="EMBL" id="JAAONZ010000034">
    <property type="protein sequence ID" value="NHO68486.1"/>
    <property type="molecule type" value="Genomic_DNA"/>
</dbReference>
<feature type="transmembrane region" description="Helical" evidence="9">
    <location>
        <begin position="325"/>
        <end position="343"/>
    </location>
</feature>
<evidence type="ECO:0000256" key="3">
    <source>
        <dbReference type="ARBA" id="ARBA00022679"/>
    </source>
</evidence>
<dbReference type="PANTHER" id="PTHR43289:SF6">
    <property type="entry name" value="SERINE_THREONINE-PROTEIN KINASE NEKL-3"/>
    <property type="match status" value="1"/>
</dbReference>
<name>A0A9E5MQC3_9GAMM</name>
<proteinExistence type="predicted"/>
<dbReference type="PROSITE" id="PS00107">
    <property type="entry name" value="PROTEIN_KINASE_ATP"/>
    <property type="match status" value="1"/>
</dbReference>
<dbReference type="RefSeq" id="WP_167192453.1">
    <property type="nucleotide sequence ID" value="NZ_JAAONZ010000034.1"/>
</dbReference>
<evidence type="ECO:0000313" key="11">
    <source>
        <dbReference type="EMBL" id="NHO68486.1"/>
    </source>
</evidence>
<feature type="transmembrane region" description="Helical" evidence="9">
    <location>
        <begin position="373"/>
        <end position="391"/>
    </location>
</feature>
<keyword evidence="9" id="KW-0472">Membrane</keyword>
<feature type="transmembrane region" description="Helical" evidence="9">
    <location>
        <begin position="20"/>
        <end position="42"/>
    </location>
</feature>
<dbReference type="GO" id="GO:0004674">
    <property type="term" value="F:protein serine/threonine kinase activity"/>
    <property type="evidence" value="ECO:0007669"/>
    <property type="project" value="UniProtKB-KW"/>
</dbReference>
<evidence type="ECO:0000256" key="7">
    <source>
        <dbReference type="PROSITE-ProRule" id="PRU10141"/>
    </source>
</evidence>
<dbReference type="InterPro" id="IPR000719">
    <property type="entry name" value="Prot_kinase_dom"/>
</dbReference>
<keyword evidence="9" id="KW-1133">Transmembrane helix</keyword>
<evidence type="ECO:0000313" key="12">
    <source>
        <dbReference type="Proteomes" id="UP000787472"/>
    </source>
</evidence>
<feature type="region of interest" description="Disordered" evidence="8">
    <location>
        <begin position="710"/>
        <end position="729"/>
    </location>
</feature>
<evidence type="ECO:0000256" key="6">
    <source>
        <dbReference type="ARBA" id="ARBA00022840"/>
    </source>
</evidence>
<keyword evidence="12" id="KW-1185">Reference proteome</keyword>
<evidence type="ECO:0000259" key="10">
    <source>
        <dbReference type="PROSITE" id="PS50011"/>
    </source>
</evidence>
<evidence type="ECO:0000256" key="5">
    <source>
        <dbReference type="ARBA" id="ARBA00022777"/>
    </source>
</evidence>
<dbReference type="AlphaFoldDB" id="A0A9E5MQC3"/>
<dbReference type="EC" id="2.7.11.1" evidence="1"/>
<accession>A0A9E5MQC3</accession>
<dbReference type="FunFam" id="1.10.510.10:FF:000021">
    <property type="entry name" value="Serine/threonine protein kinase"/>
    <property type="match status" value="1"/>
</dbReference>
<keyword evidence="6 7" id="KW-0067">ATP-binding</keyword>
<dbReference type="Gene3D" id="1.10.510.10">
    <property type="entry name" value="Transferase(Phosphotransferase) domain 1"/>
    <property type="match status" value="1"/>
</dbReference>
<gene>
    <name evidence="11" type="ORF">G8770_23285</name>
</gene>
<keyword evidence="9" id="KW-0812">Transmembrane</keyword>
<evidence type="ECO:0000256" key="9">
    <source>
        <dbReference type="SAM" id="Phobius"/>
    </source>
</evidence>
<keyword evidence="4 7" id="KW-0547">Nucleotide-binding</keyword>
<feature type="binding site" evidence="7">
    <location>
        <position position="475"/>
    </location>
    <ligand>
        <name>ATP</name>
        <dbReference type="ChEBI" id="CHEBI:30616"/>
    </ligand>
</feature>
<feature type="domain" description="Protein kinase" evidence="10">
    <location>
        <begin position="446"/>
        <end position="706"/>
    </location>
</feature>
<dbReference type="CDD" id="cd14014">
    <property type="entry name" value="STKc_PknB_like"/>
    <property type="match status" value="1"/>
</dbReference>
<dbReference type="Gene3D" id="3.30.200.20">
    <property type="entry name" value="Phosphorylase Kinase, domain 1"/>
    <property type="match status" value="1"/>
</dbReference>
<keyword evidence="3" id="KW-0808">Transferase</keyword>
<evidence type="ECO:0000256" key="8">
    <source>
        <dbReference type="SAM" id="MobiDB-lite"/>
    </source>
</evidence>
<dbReference type="SUPFAM" id="SSF56112">
    <property type="entry name" value="Protein kinase-like (PK-like)"/>
    <property type="match status" value="1"/>
</dbReference>
<sequence length="729" mass="81191">MNSLSRLILLPVGLLGRLWWWLGTVVFSRFGAFCLLSGLLLASLHQASQSLFASQSSASLSLVTLDQRMMNLYRQWHDHSQPPLDRRPVMVIGLDEAELSQAIQFQARAPSEFWSRLIARLGKTPVLLDFPLTLLPSAERTSPLRVTPVPPFRAAVQTDSRSQLSSLSGRLSFNERSSLSQFSQWLQQPQVWQLQQQSPPLVSASWPEWLVKVWPPQLGHIPQWLSSSWSASAAQQRLALLAEPWLGVGNTAYATLPVYVLSGPPNDSSQRRLYTLQQALALPVDQWQQLAGVVITDRSATALELVQLLGGLESGSLIAEPRWQFLLQLGLWLLLSALAVGVSWGKPRLRVLATVLVMVLLGVMQYQAYERGWWLSLTPLLGWFLILLWMASHRRKPPPPLLPDTTPASQPVTELAATLPMEAQDLTAATAANPMANPVPVQLGRYRIEREIGRGASGVVYLGQDPLISRQVAIKCMSYQNLGAQALPELKHRFIREAEAAGRLRHPNIVAVYDVGETETSTYIAMEYVDGVALSERVKTEQLLAVSQVYEIVAQVAEALDYAHQNNIVHRDIKPANILWDEDTHRALVSDFGIARIADQSRTRTGEIMGSPLYMAPEQLKGHKVGPAADIFSLGVTFYQLLTGEVPFDSEQLATLSYQIIHDKHRPIRKWRPELTASATRIVNCALQKDPQKRYTTAGAMAEALRNSLRRDFKKSDMKKPAKKQASSV</sequence>
<dbReference type="InterPro" id="IPR017441">
    <property type="entry name" value="Protein_kinase_ATP_BS"/>
</dbReference>
<dbReference type="SMART" id="SM00220">
    <property type="entry name" value="S_TKc"/>
    <property type="match status" value="1"/>
</dbReference>
<keyword evidence="5 11" id="KW-0418">Kinase</keyword>
<organism evidence="11 12">
    <name type="scientific">Pseudomaricurvus hydrocarbonicus</name>
    <dbReference type="NCBI Taxonomy" id="1470433"/>
    <lineage>
        <taxon>Bacteria</taxon>
        <taxon>Pseudomonadati</taxon>
        <taxon>Pseudomonadota</taxon>
        <taxon>Gammaproteobacteria</taxon>
        <taxon>Cellvibrionales</taxon>
        <taxon>Cellvibrionaceae</taxon>
        <taxon>Pseudomaricurvus</taxon>
    </lineage>
</organism>
<evidence type="ECO:0000256" key="2">
    <source>
        <dbReference type="ARBA" id="ARBA00022527"/>
    </source>
</evidence>
<dbReference type="PANTHER" id="PTHR43289">
    <property type="entry name" value="MITOGEN-ACTIVATED PROTEIN KINASE KINASE KINASE 20-RELATED"/>
    <property type="match status" value="1"/>
</dbReference>
<keyword evidence="2 11" id="KW-0723">Serine/threonine-protein kinase</keyword>
<evidence type="ECO:0000256" key="4">
    <source>
        <dbReference type="ARBA" id="ARBA00022741"/>
    </source>
</evidence>